<organism evidence="4 5">
    <name type="scientific">Trichoplax adhaerens</name>
    <name type="common">Trichoplax reptans</name>
    <dbReference type="NCBI Taxonomy" id="10228"/>
    <lineage>
        <taxon>Eukaryota</taxon>
        <taxon>Metazoa</taxon>
        <taxon>Placozoa</taxon>
        <taxon>Uniplacotomia</taxon>
        <taxon>Trichoplacea</taxon>
        <taxon>Trichoplacidae</taxon>
        <taxon>Trichoplax</taxon>
    </lineage>
</organism>
<evidence type="ECO:0000313" key="4">
    <source>
        <dbReference type="EMBL" id="EDV23156.1"/>
    </source>
</evidence>
<feature type="transmembrane region" description="Helical" evidence="3">
    <location>
        <begin position="72"/>
        <end position="93"/>
    </location>
</feature>
<protein>
    <submittedName>
        <fullName evidence="4">Uncharacterized protein</fullName>
    </submittedName>
</protein>
<feature type="region of interest" description="Disordered" evidence="2">
    <location>
        <begin position="433"/>
        <end position="524"/>
    </location>
</feature>
<dbReference type="RefSeq" id="XP_002114066.1">
    <property type="nucleotide sequence ID" value="XM_002114030.1"/>
</dbReference>
<feature type="compositionally biased region" description="Low complexity" evidence="2">
    <location>
        <begin position="270"/>
        <end position="285"/>
    </location>
</feature>
<keyword evidence="3" id="KW-0472">Membrane</keyword>
<feature type="coiled-coil region" evidence="1">
    <location>
        <begin position="400"/>
        <end position="427"/>
    </location>
</feature>
<keyword evidence="3" id="KW-1133">Transmembrane helix</keyword>
<dbReference type="PhylomeDB" id="B3S112"/>
<evidence type="ECO:0000313" key="5">
    <source>
        <dbReference type="Proteomes" id="UP000009022"/>
    </source>
</evidence>
<dbReference type="AlphaFoldDB" id="B3S112"/>
<evidence type="ECO:0000256" key="2">
    <source>
        <dbReference type="SAM" id="MobiDB-lite"/>
    </source>
</evidence>
<feature type="compositionally biased region" description="Low complexity" evidence="2">
    <location>
        <begin position="445"/>
        <end position="463"/>
    </location>
</feature>
<name>B3S112_TRIAD</name>
<evidence type="ECO:0000256" key="3">
    <source>
        <dbReference type="SAM" id="Phobius"/>
    </source>
</evidence>
<reference evidence="4 5" key="1">
    <citation type="journal article" date="2008" name="Nature">
        <title>The Trichoplax genome and the nature of placozoans.</title>
        <authorList>
            <person name="Srivastava M."/>
            <person name="Begovic E."/>
            <person name="Chapman J."/>
            <person name="Putnam N.H."/>
            <person name="Hellsten U."/>
            <person name="Kawashima T."/>
            <person name="Kuo A."/>
            <person name="Mitros T."/>
            <person name="Salamov A."/>
            <person name="Carpenter M.L."/>
            <person name="Signorovitch A.Y."/>
            <person name="Moreno M.A."/>
            <person name="Kamm K."/>
            <person name="Grimwood J."/>
            <person name="Schmutz J."/>
            <person name="Shapiro H."/>
            <person name="Grigoriev I.V."/>
            <person name="Buss L.W."/>
            <person name="Schierwater B."/>
            <person name="Dellaporta S.L."/>
            <person name="Rokhsar D.S."/>
        </authorList>
    </citation>
    <scope>NUCLEOTIDE SEQUENCE [LARGE SCALE GENOMIC DNA]</scope>
    <source>
        <strain evidence="4 5">Grell-BS-1999</strain>
    </source>
</reference>
<keyword evidence="1" id="KW-0175">Coiled coil</keyword>
<dbReference type="InParanoid" id="B3S112"/>
<accession>B3S112</accession>
<dbReference type="KEGG" id="tad:TRIADDRAFT_58156"/>
<feature type="region of interest" description="Disordered" evidence="2">
    <location>
        <begin position="255"/>
        <end position="310"/>
    </location>
</feature>
<keyword evidence="3" id="KW-0812">Transmembrane</keyword>
<dbReference type="CTD" id="6755610"/>
<dbReference type="EMBL" id="DS985247">
    <property type="protein sequence ID" value="EDV23156.1"/>
    <property type="molecule type" value="Genomic_DNA"/>
</dbReference>
<dbReference type="GeneID" id="6755610"/>
<sequence length="524" mass="59145">MKKYIVDVEAPRIEGDKLLPSDSDENVNQAQLIQETSPSRRRVRRSKKARRINSVDYSASNRNRSCCSCSRYFLFIIMIGFLVVLVGMIWVFFDIKNEMDRIRVKLHTVEKENLQRKQELSLNKQKFSKIDKDIQQLYQGKNQLLSQISFLKSEVKTINATLWKKWQESEKIPHHFWNNVTKKSNISKIVITTIAQLQYRVNKLVNNTNSAIKSLQEDNIGNNGEIKLLNTTIEDVKAKYESIINHYKQHKVETNDTAETSNLTRNSNDTLITTLPANPTTLPVNPTTPPVNPTTTWETTTVERRDSSTDAKINYNNTTTIQPTQDLLNDLRIEETLTQLTNLTMINKNGIGELKANMEKLYTSLFNLKRIVYSTLDDSTEDSKIAVIVQQLSATLNSSLENMADNINMVEKRVLKLENDVNAIRQTNSSCEQAGNNIEEPLSHNGTSANNSSSTIGSNNTLTVTTTELASNSKDNSTSNAITVTPTAASLSNSDQTEGFDAMEDSESDSENSFWASIQGREKK</sequence>
<feature type="compositionally biased region" description="Polar residues" evidence="2">
    <location>
        <begin position="464"/>
        <end position="497"/>
    </location>
</feature>
<evidence type="ECO:0000256" key="1">
    <source>
        <dbReference type="SAM" id="Coils"/>
    </source>
</evidence>
<feature type="compositionally biased region" description="Acidic residues" evidence="2">
    <location>
        <begin position="501"/>
        <end position="510"/>
    </location>
</feature>
<keyword evidence="5" id="KW-1185">Reference proteome</keyword>
<gene>
    <name evidence="4" type="ORF">TRIADDRAFT_58156</name>
</gene>
<dbReference type="Proteomes" id="UP000009022">
    <property type="component" value="Unassembled WGS sequence"/>
</dbReference>
<dbReference type="HOGENOM" id="CLU_520073_0_0_1"/>
<proteinExistence type="predicted"/>
<feature type="compositionally biased region" description="Polar residues" evidence="2">
    <location>
        <begin position="255"/>
        <end position="269"/>
    </location>
</feature>